<evidence type="ECO:0000313" key="4">
    <source>
        <dbReference type="Proteomes" id="UP001165082"/>
    </source>
</evidence>
<sequence length="216" mass="25370">MIEMSTFLILLFFISSNPNYDVEGSFTLRHLFIYFLTTSLFRRIYNAYLEACYFHFPKYRTQPEKEHLLIKKAKDLNGRDSKQLSLLVWHDLGTYLSTTALDLAVYYLIPGFYPPPNPLSPQTFPTRFLRLALNHLLMSFGMYWLHRSSHNVPLLWRVHAVHHWSKHPLSRNTYEDHWIDNLSNALVGHLCAQIILPLDLPTFALSHLLRIAESLE</sequence>
<dbReference type="InterPro" id="IPR006694">
    <property type="entry name" value="Fatty_acid_hydroxylase"/>
</dbReference>
<feature type="domain" description="Fatty acid hydroxylase" evidence="2">
    <location>
        <begin position="133"/>
        <end position="208"/>
    </location>
</feature>
<organism evidence="3 4">
    <name type="scientific">Triparma retinervis</name>
    <dbReference type="NCBI Taxonomy" id="2557542"/>
    <lineage>
        <taxon>Eukaryota</taxon>
        <taxon>Sar</taxon>
        <taxon>Stramenopiles</taxon>
        <taxon>Ochrophyta</taxon>
        <taxon>Bolidophyceae</taxon>
        <taxon>Parmales</taxon>
        <taxon>Triparmaceae</taxon>
        <taxon>Triparma</taxon>
    </lineage>
</organism>
<dbReference type="Proteomes" id="UP001165082">
    <property type="component" value="Unassembled WGS sequence"/>
</dbReference>
<dbReference type="GO" id="GO:0005506">
    <property type="term" value="F:iron ion binding"/>
    <property type="evidence" value="ECO:0007669"/>
    <property type="project" value="InterPro"/>
</dbReference>
<dbReference type="GO" id="GO:0016491">
    <property type="term" value="F:oxidoreductase activity"/>
    <property type="evidence" value="ECO:0007669"/>
    <property type="project" value="InterPro"/>
</dbReference>
<accession>A0A9W7DR34</accession>
<dbReference type="Pfam" id="PF04116">
    <property type="entry name" value="FA_hydroxylase"/>
    <property type="match status" value="1"/>
</dbReference>
<evidence type="ECO:0000256" key="1">
    <source>
        <dbReference type="SAM" id="SignalP"/>
    </source>
</evidence>
<evidence type="ECO:0000259" key="2">
    <source>
        <dbReference type="Pfam" id="PF04116"/>
    </source>
</evidence>
<dbReference type="AlphaFoldDB" id="A0A9W7DR34"/>
<proteinExistence type="predicted"/>
<protein>
    <recommendedName>
        <fullName evidence="2">Fatty acid hydroxylase domain-containing protein</fullName>
    </recommendedName>
</protein>
<dbReference type="OrthoDB" id="408954at2759"/>
<evidence type="ECO:0000313" key="3">
    <source>
        <dbReference type="EMBL" id="GMH47668.1"/>
    </source>
</evidence>
<keyword evidence="1" id="KW-0732">Signal</keyword>
<dbReference type="GO" id="GO:0008610">
    <property type="term" value="P:lipid biosynthetic process"/>
    <property type="evidence" value="ECO:0007669"/>
    <property type="project" value="InterPro"/>
</dbReference>
<feature type="chain" id="PRO_5040833046" description="Fatty acid hydroxylase domain-containing protein" evidence="1">
    <location>
        <begin position="25"/>
        <end position="216"/>
    </location>
</feature>
<dbReference type="EMBL" id="BRXZ01000580">
    <property type="protein sequence ID" value="GMH47668.1"/>
    <property type="molecule type" value="Genomic_DNA"/>
</dbReference>
<comment type="caution">
    <text evidence="3">The sequence shown here is derived from an EMBL/GenBank/DDBJ whole genome shotgun (WGS) entry which is preliminary data.</text>
</comment>
<feature type="non-terminal residue" evidence="3">
    <location>
        <position position="1"/>
    </location>
</feature>
<name>A0A9W7DR34_9STRA</name>
<gene>
    <name evidence="3" type="ORF">TrRE_jg13505</name>
</gene>
<keyword evidence="4" id="KW-1185">Reference proteome</keyword>
<feature type="signal peptide" evidence="1">
    <location>
        <begin position="1"/>
        <end position="24"/>
    </location>
</feature>
<reference evidence="3" key="1">
    <citation type="submission" date="2022-07" db="EMBL/GenBank/DDBJ databases">
        <title>Genome analysis of Parmales, a sister group of diatoms, reveals the evolutionary specialization of diatoms from phago-mixotrophs to photoautotrophs.</title>
        <authorList>
            <person name="Ban H."/>
            <person name="Sato S."/>
            <person name="Yoshikawa S."/>
            <person name="Kazumasa Y."/>
            <person name="Nakamura Y."/>
            <person name="Ichinomiya M."/>
            <person name="Saitoh K."/>
            <person name="Sato N."/>
            <person name="Blanc-Mathieu R."/>
            <person name="Endo H."/>
            <person name="Kuwata A."/>
            <person name="Ogata H."/>
        </authorList>
    </citation>
    <scope>NUCLEOTIDE SEQUENCE</scope>
</reference>